<evidence type="ECO:0000256" key="1">
    <source>
        <dbReference type="SAM" id="MobiDB-lite"/>
    </source>
</evidence>
<accession>Q5C5I7</accession>
<feature type="non-terminal residue" evidence="2">
    <location>
        <position position="1"/>
    </location>
</feature>
<reference evidence="2" key="1">
    <citation type="journal article" date="2006" name="PLoS Pathog.">
        <title>New perspectives on host-parasite interplay by comparative transcriptomic and proteomic analyses of Schistosoma japonicum.</title>
        <authorList>
            <person name="Liu F."/>
            <person name="Lu J."/>
            <person name="Hu W."/>
            <person name="Wang S.Y."/>
            <person name="Cui S.J."/>
            <person name="Chi M."/>
            <person name="Yan Q."/>
            <person name="Wang X.R."/>
            <person name="Song H.D."/>
            <person name="Xu X.N."/>
            <person name="Wang J.J."/>
            <person name="Zhang X.L."/>
            <person name="Zhang X."/>
            <person name="Wang Z.Q."/>
            <person name="Xue C.L."/>
            <person name="Brindley P.J."/>
            <person name="McManus D.P."/>
            <person name="Yang P.Y."/>
            <person name="Feng Z."/>
            <person name="Chen Z."/>
            <person name="Han Z.G."/>
        </authorList>
    </citation>
    <scope>NUCLEOTIDE SEQUENCE</scope>
</reference>
<dbReference type="EMBL" id="AY809198">
    <property type="protein sequence ID" value="AAX25087.2"/>
    <property type="molecule type" value="mRNA"/>
</dbReference>
<name>Q5C5I7_SCHJA</name>
<dbReference type="AlphaFoldDB" id="Q5C5I7"/>
<sequence length="173" mass="19659">TWKRVNMMNLSLKGSQINLAKSIVNSGRSSLTTSNENPRDKKVICNVKDAKDFNQDVEVFSISSLATAKQKFEFFDDRFKKDDSNICIDPNNISRTDPVTLIKNECDSPPSKFNDKSVSEWLKTHFHDQHDSYFKWNEDDCIALCPSTKSESLKSGQNPNLMMDGLNLNKDAD</sequence>
<feature type="region of interest" description="Disordered" evidence="1">
    <location>
        <begin position="150"/>
        <end position="173"/>
    </location>
</feature>
<evidence type="ECO:0000313" key="2">
    <source>
        <dbReference type="EMBL" id="AAX25087.2"/>
    </source>
</evidence>
<proteinExistence type="evidence at transcript level"/>
<protein>
    <submittedName>
        <fullName evidence="2">SJCHGC08476 protein</fullName>
    </submittedName>
</protein>
<organism evidence="2">
    <name type="scientific">Schistosoma japonicum</name>
    <name type="common">Blood fluke</name>
    <dbReference type="NCBI Taxonomy" id="6182"/>
    <lineage>
        <taxon>Eukaryota</taxon>
        <taxon>Metazoa</taxon>
        <taxon>Spiralia</taxon>
        <taxon>Lophotrochozoa</taxon>
        <taxon>Platyhelminthes</taxon>
        <taxon>Trematoda</taxon>
        <taxon>Digenea</taxon>
        <taxon>Strigeidida</taxon>
        <taxon>Schistosomatoidea</taxon>
        <taxon>Schistosomatidae</taxon>
        <taxon>Schistosoma</taxon>
    </lineage>
</organism>
<feature type="compositionally biased region" description="Polar residues" evidence="1">
    <location>
        <begin position="150"/>
        <end position="160"/>
    </location>
</feature>